<dbReference type="KEGG" id="fcr:HYN56_04045"/>
<dbReference type="EMBL" id="CP029255">
    <property type="protein sequence ID" value="AWK03435.1"/>
    <property type="molecule type" value="Genomic_DNA"/>
</dbReference>
<evidence type="ECO:0000256" key="1">
    <source>
        <dbReference type="SAM" id="Phobius"/>
    </source>
</evidence>
<feature type="transmembrane region" description="Helical" evidence="1">
    <location>
        <begin position="12"/>
        <end position="35"/>
    </location>
</feature>
<keyword evidence="3" id="KW-1185">Reference proteome</keyword>
<keyword evidence="1" id="KW-1133">Transmembrane helix</keyword>
<evidence type="ECO:0008006" key="4">
    <source>
        <dbReference type="Google" id="ProtNLM"/>
    </source>
</evidence>
<feature type="transmembrane region" description="Helical" evidence="1">
    <location>
        <begin position="205"/>
        <end position="222"/>
    </location>
</feature>
<keyword evidence="1" id="KW-0812">Transmembrane</keyword>
<dbReference type="OrthoDB" id="1353387at2"/>
<accession>A0A2S1YHC8</accession>
<reference evidence="2 3" key="1">
    <citation type="submission" date="2018-05" db="EMBL/GenBank/DDBJ databases">
        <title>Genome sequencing of Flavobacterium sp. HYN0056.</title>
        <authorList>
            <person name="Yi H."/>
            <person name="Baek C."/>
        </authorList>
    </citation>
    <scope>NUCLEOTIDE SEQUENCE [LARGE SCALE GENOMIC DNA]</scope>
    <source>
        <strain evidence="2 3">HYN0056</strain>
    </source>
</reference>
<dbReference type="Pfam" id="PF11188">
    <property type="entry name" value="DUF2975"/>
    <property type="match status" value="1"/>
</dbReference>
<gene>
    <name evidence="2" type="ORF">HYN56_04045</name>
</gene>
<proteinExistence type="predicted"/>
<keyword evidence="1" id="KW-0472">Membrane</keyword>
<dbReference type="AlphaFoldDB" id="A0A2S1YHC8"/>
<name>A0A2S1YHC8_9FLAO</name>
<feature type="transmembrane region" description="Helical" evidence="1">
    <location>
        <begin position="258"/>
        <end position="276"/>
    </location>
</feature>
<feature type="transmembrane region" description="Helical" evidence="1">
    <location>
        <begin position="167"/>
        <end position="185"/>
    </location>
</feature>
<sequence>MKSTKYFASFLYFSLSFIVIVYALYFTIGISAIFFGNDGQYIYKIGDTTTIIGNKNSEGTLVPVTLTVQIPDSININKSYFGASGSDTYPAIKNQFLKENKKTKAINLYSVNSMKEEGSIMIDENGNYMNRKPSFFKFIKYEHFGNSQYLKIKTTNTWTNFVLMLRGYLNALFYILEMYFLALILKELAKEIYFSKIIAKYVSKLGYLLLFSQLIPVIYMFVDLKLFGLITISPQILASLQDTYFENISVSFNPTIDGNIYIILLGCVLVLLTKLMERGTTLEEESELTI</sequence>
<dbReference type="Proteomes" id="UP000245250">
    <property type="component" value="Chromosome"/>
</dbReference>
<dbReference type="InterPro" id="IPR021354">
    <property type="entry name" value="DUF2975"/>
</dbReference>
<protein>
    <recommendedName>
        <fullName evidence="4">DUF2975 domain-containing protein</fullName>
    </recommendedName>
</protein>
<organism evidence="2 3">
    <name type="scientific">Flavobacterium crocinum</name>
    <dbReference type="NCBI Taxonomy" id="2183896"/>
    <lineage>
        <taxon>Bacteria</taxon>
        <taxon>Pseudomonadati</taxon>
        <taxon>Bacteroidota</taxon>
        <taxon>Flavobacteriia</taxon>
        <taxon>Flavobacteriales</taxon>
        <taxon>Flavobacteriaceae</taxon>
        <taxon>Flavobacterium</taxon>
    </lineage>
</organism>
<evidence type="ECO:0000313" key="2">
    <source>
        <dbReference type="EMBL" id="AWK03435.1"/>
    </source>
</evidence>
<dbReference type="RefSeq" id="WP_109191007.1">
    <property type="nucleotide sequence ID" value="NZ_CP029255.1"/>
</dbReference>
<evidence type="ECO:0000313" key="3">
    <source>
        <dbReference type="Proteomes" id="UP000245250"/>
    </source>
</evidence>